<keyword evidence="5" id="KW-1185">Reference proteome</keyword>
<evidence type="ECO:0000313" key="4">
    <source>
        <dbReference type="EMBL" id="MDT0266714.1"/>
    </source>
</evidence>
<proteinExistence type="predicted"/>
<accession>A0ABU2JP05</accession>
<evidence type="ECO:0000256" key="1">
    <source>
        <dbReference type="ARBA" id="ARBA00023125"/>
    </source>
</evidence>
<dbReference type="Pfam" id="PF17940">
    <property type="entry name" value="TetR_C_31"/>
    <property type="match status" value="1"/>
</dbReference>
<comment type="caution">
    <text evidence="4">The sequence shown here is derived from an EMBL/GenBank/DDBJ whole genome shotgun (WGS) entry which is preliminary data.</text>
</comment>
<dbReference type="PRINTS" id="PR00455">
    <property type="entry name" value="HTHTETR"/>
</dbReference>
<dbReference type="InterPro" id="IPR001647">
    <property type="entry name" value="HTH_TetR"/>
</dbReference>
<dbReference type="InterPro" id="IPR009057">
    <property type="entry name" value="Homeodomain-like_sf"/>
</dbReference>
<name>A0ABU2JP05_9ACTN</name>
<dbReference type="InterPro" id="IPR041583">
    <property type="entry name" value="TetR_C_31"/>
</dbReference>
<dbReference type="PANTHER" id="PTHR30055">
    <property type="entry name" value="HTH-TYPE TRANSCRIPTIONAL REGULATOR RUTR"/>
    <property type="match status" value="1"/>
</dbReference>
<gene>
    <name evidence="4" type="ORF">RM844_10455</name>
</gene>
<dbReference type="InterPro" id="IPR050109">
    <property type="entry name" value="HTH-type_TetR-like_transc_reg"/>
</dbReference>
<reference evidence="5" key="1">
    <citation type="submission" date="2023-07" db="EMBL/GenBank/DDBJ databases">
        <title>30 novel species of actinomycetes from the DSMZ collection.</title>
        <authorList>
            <person name="Nouioui I."/>
        </authorList>
    </citation>
    <scope>NUCLEOTIDE SEQUENCE [LARGE SCALE GENOMIC DNA]</scope>
    <source>
        <strain evidence="5">DSM 44915</strain>
    </source>
</reference>
<evidence type="ECO:0000313" key="5">
    <source>
        <dbReference type="Proteomes" id="UP001183410"/>
    </source>
</evidence>
<dbReference type="SUPFAM" id="SSF48498">
    <property type="entry name" value="Tetracyclin repressor-like, C-terminal domain"/>
    <property type="match status" value="1"/>
</dbReference>
<keyword evidence="1 2" id="KW-0238">DNA-binding</keyword>
<dbReference type="SUPFAM" id="SSF46689">
    <property type="entry name" value="Homeodomain-like"/>
    <property type="match status" value="1"/>
</dbReference>
<dbReference type="Proteomes" id="UP001183410">
    <property type="component" value="Unassembled WGS sequence"/>
</dbReference>
<dbReference type="EMBL" id="JAVREO010000005">
    <property type="protein sequence ID" value="MDT0266714.1"/>
    <property type="molecule type" value="Genomic_DNA"/>
</dbReference>
<dbReference type="InterPro" id="IPR036271">
    <property type="entry name" value="Tet_transcr_reg_TetR-rel_C_sf"/>
</dbReference>
<dbReference type="Gene3D" id="1.10.357.10">
    <property type="entry name" value="Tetracycline Repressor, domain 2"/>
    <property type="match status" value="1"/>
</dbReference>
<dbReference type="Pfam" id="PF00440">
    <property type="entry name" value="TetR_N"/>
    <property type="match status" value="1"/>
</dbReference>
<dbReference type="PANTHER" id="PTHR30055:SF226">
    <property type="entry name" value="HTH-TYPE TRANSCRIPTIONAL REGULATOR PKSA"/>
    <property type="match status" value="1"/>
</dbReference>
<protein>
    <submittedName>
        <fullName evidence="4">TetR family transcriptional regulator</fullName>
    </submittedName>
</protein>
<feature type="domain" description="HTH tetR-type" evidence="3">
    <location>
        <begin position="11"/>
        <end position="71"/>
    </location>
</feature>
<evidence type="ECO:0000256" key="2">
    <source>
        <dbReference type="PROSITE-ProRule" id="PRU00335"/>
    </source>
</evidence>
<dbReference type="RefSeq" id="WP_311666750.1">
    <property type="nucleotide sequence ID" value="NZ_JAVREO010000005.1"/>
</dbReference>
<feature type="DNA-binding region" description="H-T-H motif" evidence="2">
    <location>
        <begin position="34"/>
        <end position="53"/>
    </location>
</feature>
<dbReference type="PROSITE" id="PS50977">
    <property type="entry name" value="HTH_TETR_2"/>
    <property type="match status" value="1"/>
</dbReference>
<evidence type="ECO:0000259" key="3">
    <source>
        <dbReference type="PROSITE" id="PS50977"/>
    </source>
</evidence>
<organism evidence="4 5">
    <name type="scientific">Streptomyces chisholmiae</name>
    <dbReference type="NCBI Taxonomy" id="3075540"/>
    <lineage>
        <taxon>Bacteria</taxon>
        <taxon>Bacillati</taxon>
        <taxon>Actinomycetota</taxon>
        <taxon>Actinomycetes</taxon>
        <taxon>Kitasatosporales</taxon>
        <taxon>Streptomycetaceae</taxon>
        <taxon>Streptomyces</taxon>
    </lineage>
</organism>
<sequence length="193" mass="20905">MTGSSRGPNDPGRRDRIIEAALDVIAEHGVTGATQRRIAEAAGVSLGSMTYYFDGRQQLLVEAFTRLAESMSDRYRELLDAARDVREARAAVVEIICGPVWGRPRDLVLSYELYAFTARDPALRDVVGSWMRASRAALGKHFDARTARALDALVEGFSIHNSMDTDPTSRADVAAVVEAVSAGATPPRPDTEG</sequence>